<dbReference type="Pfam" id="PF04542">
    <property type="entry name" value="Sigma70_r2"/>
    <property type="match status" value="1"/>
</dbReference>
<dbReference type="SUPFAM" id="SSF88659">
    <property type="entry name" value="Sigma3 and sigma4 domains of RNA polymerase sigma factors"/>
    <property type="match status" value="1"/>
</dbReference>
<dbReference type="InterPro" id="IPR036388">
    <property type="entry name" value="WH-like_DNA-bd_sf"/>
</dbReference>
<keyword evidence="5" id="KW-0804">Transcription</keyword>
<keyword evidence="3" id="KW-0731">Sigma factor</keyword>
<protein>
    <submittedName>
        <fullName evidence="9">SigE family RNA polymerase sigma factor</fullName>
    </submittedName>
</protein>
<evidence type="ECO:0000256" key="4">
    <source>
        <dbReference type="ARBA" id="ARBA00023125"/>
    </source>
</evidence>
<dbReference type="AlphaFoldDB" id="A0A930UYC5"/>
<keyword evidence="4" id="KW-0238">DNA-binding</keyword>
<name>A0A930UYC5_9ACTN</name>
<dbReference type="InterPro" id="IPR014284">
    <property type="entry name" value="RNA_pol_sigma-70_dom"/>
</dbReference>
<dbReference type="Pfam" id="PF08281">
    <property type="entry name" value="Sigma70_r4_2"/>
    <property type="match status" value="1"/>
</dbReference>
<dbReference type="InterPro" id="IPR013325">
    <property type="entry name" value="RNA_pol_sigma_r2"/>
</dbReference>
<dbReference type="PANTHER" id="PTHR43133:SF50">
    <property type="entry name" value="ECF RNA POLYMERASE SIGMA FACTOR SIGM"/>
    <property type="match status" value="1"/>
</dbReference>
<evidence type="ECO:0000256" key="5">
    <source>
        <dbReference type="ARBA" id="ARBA00023163"/>
    </source>
</evidence>
<organism evidence="9 10">
    <name type="scientific">Nocardioides acrostichi</name>
    <dbReference type="NCBI Taxonomy" id="2784339"/>
    <lineage>
        <taxon>Bacteria</taxon>
        <taxon>Bacillati</taxon>
        <taxon>Actinomycetota</taxon>
        <taxon>Actinomycetes</taxon>
        <taxon>Propionibacteriales</taxon>
        <taxon>Nocardioidaceae</taxon>
        <taxon>Nocardioides</taxon>
    </lineage>
</organism>
<gene>
    <name evidence="9" type="ORF">ISG29_06420</name>
</gene>
<dbReference type="InterPro" id="IPR013249">
    <property type="entry name" value="RNA_pol_sigma70_r4_t2"/>
</dbReference>
<evidence type="ECO:0000259" key="7">
    <source>
        <dbReference type="Pfam" id="PF04542"/>
    </source>
</evidence>
<evidence type="ECO:0000259" key="8">
    <source>
        <dbReference type="Pfam" id="PF08281"/>
    </source>
</evidence>
<proteinExistence type="inferred from homology"/>
<comment type="caution">
    <text evidence="9">The sequence shown here is derived from an EMBL/GenBank/DDBJ whole genome shotgun (WGS) entry which is preliminary data.</text>
</comment>
<dbReference type="Proteomes" id="UP000656804">
    <property type="component" value="Unassembled WGS sequence"/>
</dbReference>
<dbReference type="RefSeq" id="WP_194502549.1">
    <property type="nucleotide sequence ID" value="NZ_JADIVZ010000002.1"/>
</dbReference>
<sequence>MKRAERDAAFTEFVAAHRRRLRGLAFGLCGDWHAADDLVQTALVKLYTAWPRATREGKELAYTRQILVRSAIDESRRPWRRERTGLPSGDRPAPSEPSVEERDELLTALATLPRMQRAVVLLRHWLDLPVSDVARELGISEGTVKSHSSRGLAALGVTLEPADTA</sequence>
<dbReference type="PANTHER" id="PTHR43133">
    <property type="entry name" value="RNA POLYMERASE ECF-TYPE SIGMA FACTO"/>
    <property type="match status" value="1"/>
</dbReference>
<keyword evidence="10" id="KW-1185">Reference proteome</keyword>
<dbReference type="NCBIfam" id="TIGR02937">
    <property type="entry name" value="sigma70-ECF"/>
    <property type="match status" value="1"/>
</dbReference>
<comment type="similarity">
    <text evidence="1">Belongs to the sigma-70 factor family. ECF subfamily.</text>
</comment>
<dbReference type="CDD" id="cd06171">
    <property type="entry name" value="Sigma70_r4"/>
    <property type="match status" value="1"/>
</dbReference>
<evidence type="ECO:0000256" key="3">
    <source>
        <dbReference type="ARBA" id="ARBA00023082"/>
    </source>
</evidence>
<dbReference type="EMBL" id="JADIVZ010000002">
    <property type="protein sequence ID" value="MBF4161320.1"/>
    <property type="molecule type" value="Genomic_DNA"/>
</dbReference>
<dbReference type="GO" id="GO:0003677">
    <property type="term" value="F:DNA binding"/>
    <property type="evidence" value="ECO:0007669"/>
    <property type="project" value="UniProtKB-KW"/>
</dbReference>
<feature type="region of interest" description="Disordered" evidence="6">
    <location>
        <begin position="78"/>
        <end position="101"/>
    </location>
</feature>
<evidence type="ECO:0000256" key="1">
    <source>
        <dbReference type="ARBA" id="ARBA00010641"/>
    </source>
</evidence>
<dbReference type="NCBIfam" id="TIGR02983">
    <property type="entry name" value="SigE-fam_strep"/>
    <property type="match status" value="1"/>
</dbReference>
<dbReference type="Gene3D" id="1.10.10.10">
    <property type="entry name" value="Winged helix-like DNA-binding domain superfamily/Winged helix DNA-binding domain"/>
    <property type="match status" value="1"/>
</dbReference>
<evidence type="ECO:0000313" key="9">
    <source>
        <dbReference type="EMBL" id="MBF4161320.1"/>
    </source>
</evidence>
<dbReference type="InterPro" id="IPR013324">
    <property type="entry name" value="RNA_pol_sigma_r3/r4-like"/>
</dbReference>
<dbReference type="InterPro" id="IPR014325">
    <property type="entry name" value="RNA_pol_sigma-E_actinobac"/>
</dbReference>
<feature type="domain" description="RNA polymerase sigma-70 region 2" evidence="7">
    <location>
        <begin position="14"/>
        <end position="80"/>
    </location>
</feature>
<dbReference type="InterPro" id="IPR007627">
    <property type="entry name" value="RNA_pol_sigma70_r2"/>
</dbReference>
<dbReference type="GO" id="GO:0016987">
    <property type="term" value="F:sigma factor activity"/>
    <property type="evidence" value="ECO:0007669"/>
    <property type="project" value="UniProtKB-KW"/>
</dbReference>
<dbReference type="InterPro" id="IPR039425">
    <property type="entry name" value="RNA_pol_sigma-70-like"/>
</dbReference>
<evidence type="ECO:0000256" key="2">
    <source>
        <dbReference type="ARBA" id="ARBA00023015"/>
    </source>
</evidence>
<keyword evidence="2" id="KW-0805">Transcription regulation</keyword>
<dbReference type="GO" id="GO:0006352">
    <property type="term" value="P:DNA-templated transcription initiation"/>
    <property type="evidence" value="ECO:0007669"/>
    <property type="project" value="InterPro"/>
</dbReference>
<dbReference type="Gene3D" id="1.10.1740.10">
    <property type="match status" value="1"/>
</dbReference>
<evidence type="ECO:0000256" key="6">
    <source>
        <dbReference type="SAM" id="MobiDB-lite"/>
    </source>
</evidence>
<evidence type="ECO:0000313" key="10">
    <source>
        <dbReference type="Proteomes" id="UP000656804"/>
    </source>
</evidence>
<reference evidence="9" key="1">
    <citation type="submission" date="2020-11" db="EMBL/GenBank/DDBJ databases">
        <title>Nocardioides sp. CBS4Y-1, whole genome shotgun sequence.</title>
        <authorList>
            <person name="Tuo L."/>
        </authorList>
    </citation>
    <scope>NUCLEOTIDE SEQUENCE</scope>
    <source>
        <strain evidence="9">CBS4Y-1</strain>
    </source>
</reference>
<dbReference type="SUPFAM" id="SSF88946">
    <property type="entry name" value="Sigma2 domain of RNA polymerase sigma factors"/>
    <property type="match status" value="1"/>
</dbReference>
<feature type="domain" description="RNA polymerase sigma factor 70 region 4 type 2" evidence="8">
    <location>
        <begin position="103"/>
        <end position="155"/>
    </location>
</feature>
<accession>A0A930UYC5</accession>